<evidence type="ECO:0000313" key="3">
    <source>
        <dbReference type="Proteomes" id="UP001215231"/>
    </source>
</evidence>
<name>A0ABY7VFT6_9GAMM</name>
<keyword evidence="3" id="KW-1185">Reference proteome</keyword>
<sequence>MNKLKALSIGMSSLLSFFTQAQDLDPLIQNLDELENIEASISQLALDPIYINGVIHKLTKADFVPVYKTIYYDNPCLGGIRRFVGYKTSIPVIGDYGQDLVFELSGRSAKSMKLTASCGNFSGTDTGSKYVISRSMSTNQTCENMVLEFSVDDYQQSSTIDLNVLIAESF</sequence>
<accession>A0ABY7VFT6</accession>
<proteinExistence type="predicted"/>
<dbReference type="Proteomes" id="UP001215231">
    <property type="component" value="Chromosome"/>
</dbReference>
<keyword evidence="1" id="KW-0732">Signal</keyword>
<reference evidence="2 3" key="1">
    <citation type="journal article" date="2022" name="Mar. Drugs">
        <title>Bioassay-Guided Fractionation Leads to the Detection of Cholic Acid Generated by the Rare Thalassomonas sp.</title>
        <authorList>
            <person name="Pheiffer F."/>
            <person name="Schneider Y.K."/>
            <person name="Hansen E.H."/>
            <person name="Andersen J.H."/>
            <person name="Isaksson J."/>
            <person name="Busche T."/>
            <person name="R C."/>
            <person name="Kalinowski J."/>
            <person name="Zyl L.V."/>
            <person name="Trindade M."/>
        </authorList>
    </citation>
    <scope>NUCLEOTIDE SEQUENCE [LARGE SCALE GENOMIC DNA]</scope>
    <source>
        <strain evidence="2 3">A5K-61T</strain>
    </source>
</reference>
<evidence type="ECO:0000256" key="1">
    <source>
        <dbReference type="SAM" id="SignalP"/>
    </source>
</evidence>
<feature type="chain" id="PRO_5045701442" evidence="1">
    <location>
        <begin position="22"/>
        <end position="170"/>
    </location>
</feature>
<dbReference type="EMBL" id="CP059693">
    <property type="protein sequence ID" value="WDE11876.1"/>
    <property type="molecule type" value="Genomic_DNA"/>
</dbReference>
<dbReference type="RefSeq" id="WP_274052100.1">
    <property type="nucleotide sequence ID" value="NZ_CP059693.1"/>
</dbReference>
<feature type="signal peptide" evidence="1">
    <location>
        <begin position="1"/>
        <end position="21"/>
    </location>
</feature>
<protein>
    <submittedName>
        <fullName evidence="2">Uncharacterized protein</fullName>
    </submittedName>
</protein>
<organism evidence="2 3">
    <name type="scientific">Thalassomonas haliotis</name>
    <dbReference type="NCBI Taxonomy" id="485448"/>
    <lineage>
        <taxon>Bacteria</taxon>
        <taxon>Pseudomonadati</taxon>
        <taxon>Pseudomonadota</taxon>
        <taxon>Gammaproteobacteria</taxon>
        <taxon>Alteromonadales</taxon>
        <taxon>Colwelliaceae</taxon>
        <taxon>Thalassomonas</taxon>
    </lineage>
</organism>
<evidence type="ECO:0000313" key="2">
    <source>
        <dbReference type="EMBL" id="WDE11876.1"/>
    </source>
</evidence>
<gene>
    <name evidence="2" type="ORF">H3N35_27430</name>
</gene>